<evidence type="ECO:0000256" key="2">
    <source>
        <dbReference type="SAM" id="Phobius"/>
    </source>
</evidence>
<feature type="compositionally biased region" description="Pro residues" evidence="1">
    <location>
        <begin position="1007"/>
        <end position="1020"/>
    </location>
</feature>
<dbReference type="Pfam" id="PF07727">
    <property type="entry name" value="RVT_2"/>
    <property type="match status" value="1"/>
</dbReference>
<proteinExistence type="predicted"/>
<keyword evidence="5" id="KW-1185">Reference proteome</keyword>
<evidence type="ECO:0000313" key="4">
    <source>
        <dbReference type="EMBL" id="KAG7543855.1"/>
    </source>
</evidence>
<dbReference type="InterPro" id="IPR054722">
    <property type="entry name" value="PolX-like_BBD"/>
</dbReference>
<organism evidence="4 5">
    <name type="scientific">Arabidopsis thaliana x Arabidopsis arenosa</name>
    <dbReference type="NCBI Taxonomy" id="1240361"/>
    <lineage>
        <taxon>Eukaryota</taxon>
        <taxon>Viridiplantae</taxon>
        <taxon>Streptophyta</taxon>
        <taxon>Embryophyta</taxon>
        <taxon>Tracheophyta</taxon>
        <taxon>Spermatophyta</taxon>
        <taxon>Magnoliopsida</taxon>
        <taxon>eudicotyledons</taxon>
        <taxon>Gunneridae</taxon>
        <taxon>Pentapetalae</taxon>
        <taxon>rosids</taxon>
        <taxon>malvids</taxon>
        <taxon>Brassicales</taxon>
        <taxon>Brassicaceae</taxon>
        <taxon>Camelineae</taxon>
        <taxon>Arabidopsis</taxon>
    </lineage>
</organism>
<dbReference type="Pfam" id="PF03732">
    <property type="entry name" value="Retrotrans_gag"/>
    <property type="match status" value="1"/>
</dbReference>
<keyword evidence="2" id="KW-0472">Membrane</keyword>
<dbReference type="InterPro" id="IPR005162">
    <property type="entry name" value="Retrotrans_gag_dom"/>
</dbReference>
<dbReference type="InterPro" id="IPR001584">
    <property type="entry name" value="Integrase_cat-core"/>
</dbReference>
<name>A0A8T1YD44_9BRAS</name>
<evidence type="ECO:0000313" key="5">
    <source>
        <dbReference type="Proteomes" id="UP000694240"/>
    </source>
</evidence>
<feature type="domain" description="Integrase catalytic" evidence="3">
    <location>
        <begin position="825"/>
        <end position="990"/>
    </location>
</feature>
<dbReference type="EMBL" id="JAEFBK010000012">
    <property type="protein sequence ID" value="KAG7543855.1"/>
    <property type="molecule type" value="Genomic_DNA"/>
</dbReference>
<sequence>MVGTNVLKNPNPKDKASSISSRVSLPSCSSHKALLEGHHARLIEELDEMASCGKVRDGFSVMGLSGSVGHGDPDMMMPLLTNPWLGLSQFWVSTLIADATLILALRVFFPLHRGVIVRAMMMWFIHGVFSGMPDLLGLVTIVADGFLMQICGPRRIWNPGITSETFVVKLFNDVFGLRCIIGWDYTSTKPNFLMCTMTPIRTNWMVFKKTVVRRSLRSKTTSDSPSNPAGKRTRSTVVAVSPPNTPPVAVSQSSGASRAEAMSAPSDPSHSPFYMHNADHPGLSIISLRLDGTNYDDWSAAMLISLDAKNKIGFIDGTLLRPLESDPLFRLWSRCNSMVKSWLLNSVSPQIYRSILRLNDAADIWKDLYGRFHLTNLPRTFNLTQEIQDLRQGSMSLSDYYTKLKTLWDNLDSTDEPDAPCTCGKASRLQLKAERAKIVKFLAGLNESYSIIRRQIIMKKVLPSLAEVYNILDQDDSQRGFSNVPTPPAAFQVSESTPPSALGEPTVCYVTSGPNKGRPICSYCNRVGHIAERCYKKHGFPPGFTPKGKFPDKSQKPQPVAAQVALSPLPESQPTNLDSLVGHLSKDQLQQFIALMSSQLQNQSVTNEASSSQSDIAPSGISFSSSTYCFVGILTVSRHTLSNESWIIDSGATHHVCHDKSMFDSLDTSIVSAVNLPTGPTIRISGVGTLQINKEIYLKSVLFIPEFRLNLISISSLTDTLGSRIIFDPHSCTIQDPTKELIIGRGRRVANLYVLDTEAPLDSSVSVNAVVDVGVWHNRLGHASYSRLDTISTALGTTRHKNKGVAYCHICHLAKQKKLSFTSQNNICKDIFELLHIDVWGPFSVDTVEGYRYFLTIVDDHSRATWIYLLKTKNEVISVFPAFVAMVENQFNLRVKAVRSDNAPELKFTKFYQEKGIVSYHSCPETPEQNSVVERKHQHILNVARALLFQSQVSLSYWGDCVLTAVFLINRTPSQLLSNKTPYELLTEAPLDFFTPLNSELPGIIPPQISPSSPSLPPEISPSRNRKPPAHLQDYHCYSTQHNTNHPISSSLSYSKISPSHLAYINSITQIPIPQSFSEAQNSKEWCEAVDKEIGAMESTETWEITSLPPGKKAVGCKWVFTLKFHADGTLERYKARLVAKGYTQKEGLDYTDTFSPVAKMATVKLLLKVSASKKWYLTQLDVSNAFLNGELEEQIFMKLPEGYAARKGDSLPPNAVCRLKKSIYGLKQASRQWFKKFSESLLVLGFIKAHGDHTLFVKGIGDEFVAVLVYVDDIVIASTSNEAASSLTATLKECFKLRDLGPLKYFLGLEVARNDEGISLCQRKYALELLTSTGMLGCKPVSVPMVPNLRLSKEDGDLLDDREMYRRIVGKLMYLTITRPDITFAVNKLCQFSSAPRTSHLAAVYRVLQYIKGTVGQGLFYSATEDLTLSGFADSDWGTCPDSRRSTTGFSMFIGDSLISWRSKKQPVVSRSSAEAEYRALALASCELVWLHRLLKDLRVASSAVPILFSDSTAAIYIATNPVFHERTKHIEIDCHTVRDRLDQGLLKTLHVRTEDQVADILTKPLFPHQFEHLKSKMSLQNIFCSS</sequence>
<evidence type="ECO:0000256" key="1">
    <source>
        <dbReference type="SAM" id="MobiDB-lite"/>
    </source>
</evidence>
<dbReference type="InterPro" id="IPR029472">
    <property type="entry name" value="Copia-like_N"/>
</dbReference>
<dbReference type="PANTHER" id="PTHR11439">
    <property type="entry name" value="GAG-POL-RELATED RETROTRANSPOSON"/>
    <property type="match status" value="1"/>
</dbReference>
<feature type="transmembrane region" description="Helical" evidence="2">
    <location>
        <begin position="121"/>
        <end position="143"/>
    </location>
</feature>
<comment type="caution">
    <text evidence="4">The sequence shown here is derived from an EMBL/GenBank/DDBJ whole genome shotgun (WGS) entry which is preliminary data.</text>
</comment>
<dbReference type="PANTHER" id="PTHR11439:SF494">
    <property type="entry name" value="CYSTEINE-RICH RLK (RECEPTOR-LIKE PROTEIN KINASE) 8"/>
    <property type="match status" value="1"/>
</dbReference>
<accession>A0A8T1YD44</accession>
<dbReference type="Pfam" id="PF13976">
    <property type="entry name" value="gag_pre-integrs"/>
    <property type="match status" value="1"/>
</dbReference>
<dbReference type="PROSITE" id="PS50994">
    <property type="entry name" value="INTEGRASE"/>
    <property type="match status" value="1"/>
</dbReference>
<dbReference type="CDD" id="cd09272">
    <property type="entry name" value="RNase_HI_RT_Ty1"/>
    <property type="match status" value="1"/>
</dbReference>
<keyword evidence="2" id="KW-0812">Transmembrane</keyword>
<feature type="region of interest" description="Disordered" evidence="1">
    <location>
        <begin position="217"/>
        <end position="271"/>
    </location>
</feature>
<feature type="transmembrane region" description="Helical" evidence="2">
    <location>
        <begin position="84"/>
        <end position="109"/>
    </location>
</feature>
<dbReference type="Pfam" id="PF00665">
    <property type="entry name" value="rve"/>
    <property type="match status" value="1"/>
</dbReference>
<keyword evidence="2" id="KW-1133">Transmembrane helix</keyword>
<evidence type="ECO:0000259" key="3">
    <source>
        <dbReference type="PROSITE" id="PS50994"/>
    </source>
</evidence>
<feature type="compositionally biased region" description="Polar residues" evidence="1">
    <location>
        <begin position="218"/>
        <end position="227"/>
    </location>
</feature>
<feature type="region of interest" description="Disordered" evidence="1">
    <location>
        <begin position="1007"/>
        <end position="1028"/>
    </location>
</feature>
<reference evidence="4 5" key="1">
    <citation type="submission" date="2020-12" db="EMBL/GenBank/DDBJ databases">
        <title>Concerted genomic and epigenomic changes stabilize Arabidopsis allopolyploids.</title>
        <authorList>
            <person name="Chen Z."/>
        </authorList>
    </citation>
    <scope>NUCLEOTIDE SEQUENCE [LARGE SCALE GENOMIC DNA]</scope>
    <source>
        <strain evidence="4">Allo738</strain>
        <tissue evidence="4">Leaf</tissue>
    </source>
</reference>
<dbReference type="Proteomes" id="UP000694240">
    <property type="component" value="Chromosome 12"/>
</dbReference>
<dbReference type="Pfam" id="PF14244">
    <property type="entry name" value="Retrotran_gag_3"/>
    <property type="match status" value="1"/>
</dbReference>
<feature type="region of interest" description="Disordered" evidence="1">
    <location>
        <begin position="1"/>
        <end position="22"/>
    </location>
</feature>
<dbReference type="InterPro" id="IPR025724">
    <property type="entry name" value="GAG-pre-integrase_dom"/>
</dbReference>
<dbReference type="InterPro" id="IPR013103">
    <property type="entry name" value="RVT_2"/>
</dbReference>
<dbReference type="GO" id="GO:0015074">
    <property type="term" value="P:DNA integration"/>
    <property type="evidence" value="ECO:0007669"/>
    <property type="project" value="InterPro"/>
</dbReference>
<gene>
    <name evidence="4" type="ORF">ISN45_Aa07g037350</name>
</gene>
<dbReference type="Pfam" id="PF22936">
    <property type="entry name" value="Pol_BBD"/>
    <property type="match status" value="1"/>
</dbReference>
<protein>
    <submittedName>
        <fullName evidence="4">Ribonuclease H-like superfamily</fullName>
    </submittedName>
</protein>